<name>A0A1Q2M4K2_9GAMM</name>
<accession>A0A1Q2M4K2</accession>
<reference evidence="2" key="1">
    <citation type="submission" date="2017-02" db="EMBL/GenBank/DDBJ databases">
        <title>Genome of Microbulbifer agarilyticus GP101.</title>
        <authorList>
            <person name="Jung J."/>
            <person name="Bae S.S."/>
            <person name="Baek K."/>
        </authorList>
    </citation>
    <scope>NUCLEOTIDE SEQUENCE [LARGE SCALE GENOMIC DNA]</scope>
    <source>
        <strain evidence="2">GP101</strain>
    </source>
</reference>
<protein>
    <submittedName>
        <fullName evidence="2">Uncharacterized protein</fullName>
    </submittedName>
</protein>
<gene>
    <name evidence="2" type="ORF">Mag101_07320</name>
</gene>
<proteinExistence type="predicted"/>
<dbReference type="RefSeq" id="WP_077402848.1">
    <property type="nucleotide sequence ID" value="NZ_CP019650.1"/>
</dbReference>
<feature type="region of interest" description="Disordered" evidence="1">
    <location>
        <begin position="39"/>
        <end position="62"/>
    </location>
</feature>
<dbReference type="Proteomes" id="UP000188219">
    <property type="component" value="Chromosome"/>
</dbReference>
<dbReference type="EMBL" id="CP019650">
    <property type="protein sequence ID" value="AQQ67468.1"/>
    <property type="molecule type" value="Genomic_DNA"/>
</dbReference>
<dbReference type="AlphaFoldDB" id="A0A1Q2M4K2"/>
<sequence>MTVYLHPTVTSAEAIQQLQRHTGRIVVAESNGRRLRLVEPKNKSTLSPTASNDWPPFGGDAA</sequence>
<evidence type="ECO:0000313" key="2">
    <source>
        <dbReference type="EMBL" id="AQQ67468.1"/>
    </source>
</evidence>
<dbReference type="STRING" id="260552.Mag101_07320"/>
<organism evidence="2 3">
    <name type="scientific">Microbulbifer agarilyticus</name>
    <dbReference type="NCBI Taxonomy" id="260552"/>
    <lineage>
        <taxon>Bacteria</taxon>
        <taxon>Pseudomonadati</taxon>
        <taxon>Pseudomonadota</taxon>
        <taxon>Gammaproteobacteria</taxon>
        <taxon>Cellvibrionales</taxon>
        <taxon>Microbulbiferaceae</taxon>
        <taxon>Microbulbifer</taxon>
    </lineage>
</organism>
<keyword evidence="3" id="KW-1185">Reference proteome</keyword>
<evidence type="ECO:0000256" key="1">
    <source>
        <dbReference type="SAM" id="MobiDB-lite"/>
    </source>
</evidence>
<dbReference type="KEGG" id="maga:Mag101_07320"/>
<evidence type="ECO:0000313" key="3">
    <source>
        <dbReference type="Proteomes" id="UP000188219"/>
    </source>
</evidence>
<dbReference type="OrthoDB" id="5740676at2"/>
<feature type="compositionally biased region" description="Polar residues" evidence="1">
    <location>
        <begin position="43"/>
        <end position="52"/>
    </location>
</feature>